<dbReference type="CDD" id="cd00009">
    <property type="entry name" value="AAA"/>
    <property type="match status" value="1"/>
</dbReference>
<protein>
    <submittedName>
        <fullName evidence="2">DNA replication protein DnaC</fullName>
    </submittedName>
</protein>
<sequence>MSYTFDMDEILKKLDRRRNDSARDLRERREALYEKLPEIKEIDDELRNGTLMAIRKKVKGTGNDIAFLAELEKRNSELSEKKKNILIKNGYDENYLERRYVCNLCKDEGYIGNEKCKCLKQLIVEARYLESNISDRLEQENFSTFDMSYYRQERLEDEKVSPYENIQNILAKSKEFIKKFGDTSQNIIIFGETGRGKTFLTNCIAKEILDEGHSVFYLTAGGMVEDVINGYLFRRNEEEYDDKEKKARYEFLFNADLLIIDDLGTESVNRQSVTQLFRVVNDRIISGKSTIISSNLDIKGIKENYTERFAGRIAENYDFFNIFGANIRMVKKKRLLERH</sequence>
<dbReference type="Gene3D" id="3.40.50.300">
    <property type="entry name" value="P-loop containing nucleotide triphosphate hydrolases"/>
    <property type="match status" value="1"/>
</dbReference>
<dbReference type="InterPro" id="IPR002611">
    <property type="entry name" value="IstB_ATP-bd"/>
</dbReference>
<dbReference type="OrthoDB" id="9776217at2"/>
<dbReference type="EMBL" id="FUXA01000013">
    <property type="protein sequence ID" value="SJZ93058.1"/>
    <property type="molecule type" value="Genomic_DNA"/>
</dbReference>
<dbReference type="Proteomes" id="UP000189857">
    <property type="component" value="Unassembled WGS sequence"/>
</dbReference>
<organism evidence="2 3">
    <name type="scientific">Eubacterium ruminantium</name>
    <dbReference type="NCBI Taxonomy" id="42322"/>
    <lineage>
        <taxon>Bacteria</taxon>
        <taxon>Bacillati</taxon>
        <taxon>Bacillota</taxon>
        <taxon>Clostridia</taxon>
        <taxon>Eubacteriales</taxon>
        <taxon>Eubacteriaceae</taxon>
        <taxon>Eubacterium</taxon>
    </lineage>
</organism>
<dbReference type="GO" id="GO:0006260">
    <property type="term" value="P:DNA replication"/>
    <property type="evidence" value="ECO:0007669"/>
    <property type="project" value="TreeGrafter"/>
</dbReference>
<dbReference type="InterPro" id="IPR003593">
    <property type="entry name" value="AAA+_ATPase"/>
</dbReference>
<keyword evidence="3" id="KW-1185">Reference proteome</keyword>
<dbReference type="PANTHER" id="PTHR30050:SF4">
    <property type="entry name" value="ATP-BINDING PROTEIN RV3427C IN INSERTION SEQUENCE-RELATED"/>
    <property type="match status" value="1"/>
</dbReference>
<evidence type="ECO:0000313" key="2">
    <source>
        <dbReference type="EMBL" id="SJZ93058.1"/>
    </source>
</evidence>
<name>A0A1T4PQA4_9FIRM</name>
<evidence type="ECO:0000259" key="1">
    <source>
        <dbReference type="SMART" id="SM00382"/>
    </source>
</evidence>
<feature type="domain" description="AAA+ ATPase" evidence="1">
    <location>
        <begin position="183"/>
        <end position="318"/>
    </location>
</feature>
<dbReference type="InterPro" id="IPR027417">
    <property type="entry name" value="P-loop_NTPase"/>
</dbReference>
<dbReference type="SUPFAM" id="SSF52540">
    <property type="entry name" value="P-loop containing nucleoside triphosphate hydrolases"/>
    <property type="match status" value="1"/>
</dbReference>
<evidence type="ECO:0000313" key="3">
    <source>
        <dbReference type="Proteomes" id="UP000189857"/>
    </source>
</evidence>
<dbReference type="RefSeq" id="WP_078787876.1">
    <property type="nucleotide sequence ID" value="NZ_FMTO01000012.1"/>
</dbReference>
<dbReference type="GO" id="GO:0005524">
    <property type="term" value="F:ATP binding"/>
    <property type="evidence" value="ECO:0007669"/>
    <property type="project" value="InterPro"/>
</dbReference>
<proteinExistence type="predicted"/>
<dbReference type="NCBIfam" id="NF005304">
    <property type="entry name" value="PRK06835.1"/>
    <property type="match status" value="1"/>
</dbReference>
<dbReference type="AlphaFoldDB" id="A0A1T4PQA4"/>
<gene>
    <name evidence="2" type="ORF">SAMN02745110_02071</name>
</gene>
<dbReference type="Pfam" id="PF01695">
    <property type="entry name" value="IstB_IS21"/>
    <property type="match status" value="1"/>
</dbReference>
<dbReference type="SMART" id="SM00382">
    <property type="entry name" value="AAA"/>
    <property type="match status" value="1"/>
</dbReference>
<reference evidence="2 3" key="1">
    <citation type="submission" date="2017-02" db="EMBL/GenBank/DDBJ databases">
        <authorList>
            <person name="Peterson S.W."/>
        </authorList>
    </citation>
    <scope>NUCLEOTIDE SEQUENCE [LARGE SCALE GENOMIC DNA]</scope>
    <source>
        <strain evidence="2 3">ATCC 17233</strain>
    </source>
</reference>
<accession>A0A1T4PQA4</accession>
<dbReference type="PANTHER" id="PTHR30050">
    <property type="entry name" value="CHROMOSOMAL REPLICATION INITIATOR PROTEIN DNAA"/>
    <property type="match status" value="1"/>
</dbReference>